<evidence type="ECO:0000256" key="1">
    <source>
        <dbReference type="SAM" id="MobiDB-lite"/>
    </source>
</evidence>
<feature type="region of interest" description="Disordered" evidence="1">
    <location>
        <begin position="1"/>
        <end position="26"/>
    </location>
</feature>
<evidence type="ECO:0000313" key="3">
    <source>
        <dbReference type="EMBL" id="GAA2167479.1"/>
    </source>
</evidence>
<feature type="transmembrane region" description="Helical" evidence="2">
    <location>
        <begin position="30"/>
        <end position="48"/>
    </location>
</feature>
<gene>
    <name evidence="3" type="ORF">GCM10009727_88020</name>
</gene>
<keyword evidence="2" id="KW-1133">Transmembrane helix</keyword>
<reference evidence="3 4" key="1">
    <citation type="journal article" date="2019" name="Int. J. Syst. Evol. Microbiol.">
        <title>The Global Catalogue of Microorganisms (GCM) 10K type strain sequencing project: providing services to taxonomists for standard genome sequencing and annotation.</title>
        <authorList>
            <consortium name="The Broad Institute Genomics Platform"/>
            <consortium name="The Broad Institute Genome Sequencing Center for Infectious Disease"/>
            <person name="Wu L."/>
            <person name="Ma J."/>
        </authorList>
    </citation>
    <scope>NUCLEOTIDE SEQUENCE [LARGE SCALE GENOMIC DNA]</scope>
    <source>
        <strain evidence="3 4">JCM 13850</strain>
    </source>
</reference>
<name>A0ABN3AGH0_9ACTN</name>
<dbReference type="RefSeq" id="WP_344282654.1">
    <property type="nucleotide sequence ID" value="NZ_BAAAMR010000146.1"/>
</dbReference>
<keyword evidence="2" id="KW-0812">Transmembrane</keyword>
<dbReference type="EMBL" id="BAAAMR010000146">
    <property type="protein sequence ID" value="GAA2167479.1"/>
    <property type="molecule type" value="Genomic_DNA"/>
</dbReference>
<dbReference type="NCBIfam" id="NF038065">
    <property type="entry name" value="Pr6Pr"/>
    <property type="match status" value="1"/>
</dbReference>
<feature type="transmembrane region" description="Helical" evidence="2">
    <location>
        <begin position="154"/>
        <end position="175"/>
    </location>
</feature>
<sequence>MLCPERPRAAQPRGRPAGAERPGRPGTAKVVWRAGFGVFALAGVAAGFQERRPSLDTLDFLSYFTTLSNLIGAAALLAGALPGLHGRPRVDWLRGAAALYLAITGLVYALLMGGDAGTWTGWAQHRVMPVAVPLDWLLFATAHDLPARRTVLGWLAFPLAYLGYTLAHGVATSWYPYPYLNTAEYGFGPFTSYTSAIAVLFVVLAGLLAAWPALHRRTVPVNTRSLAASRRYARRHNDDSPQLNGGGGPAGGRRRRRRGR</sequence>
<feature type="compositionally biased region" description="Low complexity" evidence="1">
    <location>
        <begin position="9"/>
        <end position="26"/>
    </location>
</feature>
<organism evidence="3 4">
    <name type="scientific">Actinomadura napierensis</name>
    <dbReference type="NCBI Taxonomy" id="267854"/>
    <lineage>
        <taxon>Bacteria</taxon>
        <taxon>Bacillati</taxon>
        <taxon>Actinomycetota</taxon>
        <taxon>Actinomycetes</taxon>
        <taxon>Streptosporangiales</taxon>
        <taxon>Thermomonosporaceae</taxon>
        <taxon>Actinomadura</taxon>
    </lineage>
</organism>
<dbReference type="Proteomes" id="UP001501020">
    <property type="component" value="Unassembled WGS sequence"/>
</dbReference>
<dbReference type="InterPro" id="IPR049713">
    <property type="entry name" value="Pr6Pr-like"/>
</dbReference>
<feature type="transmembrane region" description="Helical" evidence="2">
    <location>
        <begin position="60"/>
        <end position="80"/>
    </location>
</feature>
<evidence type="ECO:0000313" key="4">
    <source>
        <dbReference type="Proteomes" id="UP001501020"/>
    </source>
</evidence>
<protein>
    <recommendedName>
        <fullName evidence="5">Pr6Pr family membrane protein</fullName>
    </recommendedName>
</protein>
<evidence type="ECO:0008006" key="5">
    <source>
        <dbReference type="Google" id="ProtNLM"/>
    </source>
</evidence>
<evidence type="ECO:0000256" key="2">
    <source>
        <dbReference type="SAM" id="Phobius"/>
    </source>
</evidence>
<keyword evidence="4" id="KW-1185">Reference proteome</keyword>
<feature type="transmembrane region" description="Helical" evidence="2">
    <location>
        <begin position="195"/>
        <end position="214"/>
    </location>
</feature>
<feature type="transmembrane region" description="Helical" evidence="2">
    <location>
        <begin position="92"/>
        <end position="111"/>
    </location>
</feature>
<accession>A0ABN3AGH0</accession>
<comment type="caution">
    <text evidence="3">The sequence shown here is derived from an EMBL/GenBank/DDBJ whole genome shotgun (WGS) entry which is preliminary data.</text>
</comment>
<feature type="region of interest" description="Disordered" evidence="1">
    <location>
        <begin position="230"/>
        <end position="260"/>
    </location>
</feature>
<keyword evidence="2" id="KW-0472">Membrane</keyword>
<proteinExistence type="predicted"/>